<gene>
    <name evidence="2" type="ORF">HHE94_13280</name>
</gene>
<accession>A0AAP6Y6R6</accession>
<keyword evidence="1" id="KW-0732">Signal</keyword>
<dbReference type="GO" id="GO:0016853">
    <property type="term" value="F:isomerase activity"/>
    <property type="evidence" value="ECO:0007669"/>
    <property type="project" value="UniProtKB-KW"/>
</dbReference>
<evidence type="ECO:0000256" key="1">
    <source>
        <dbReference type="SAM" id="SignalP"/>
    </source>
</evidence>
<protein>
    <submittedName>
        <fullName evidence="2">Ribose-5-phosphate isomerase</fullName>
    </submittedName>
</protein>
<dbReference type="Proteomes" id="UP000549590">
    <property type="component" value="Unassembled WGS sequence"/>
</dbReference>
<proteinExistence type="predicted"/>
<keyword evidence="2" id="KW-0413">Isomerase</keyword>
<feature type="chain" id="PRO_5043024461" evidence="1">
    <location>
        <begin position="18"/>
        <end position="129"/>
    </location>
</feature>
<dbReference type="EMBL" id="JABBYB010000008">
    <property type="protein sequence ID" value="NMP03673.1"/>
    <property type="molecule type" value="Genomic_DNA"/>
</dbReference>
<feature type="signal peptide" evidence="1">
    <location>
        <begin position="1"/>
        <end position="17"/>
    </location>
</feature>
<organism evidence="2 3">
    <name type="scientific">Pseudoalteromonas arctica</name>
    <dbReference type="NCBI Taxonomy" id="394751"/>
    <lineage>
        <taxon>Bacteria</taxon>
        <taxon>Pseudomonadati</taxon>
        <taxon>Pseudomonadota</taxon>
        <taxon>Gammaproteobacteria</taxon>
        <taxon>Alteromonadales</taxon>
        <taxon>Pseudoalteromonadaceae</taxon>
        <taxon>Pseudoalteromonas</taxon>
    </lineage>
</organism>
<reference evidence="2 3" key="1">
    <citation type="submission" date="2020-04" db="EMBL/GenBank/DDBJ databases">
        <title>Genome sequencing and assembly of Pseudoalteromonas arctica.</title>
        <authorList>
            <person name="Cook G.M."/>
        </authorList>
    </citation>
    <scope>NUCLEOTIDE SEQUENCE [LARGE SCALE GENOMIC DNA]</scope>
    <source>
        <strain evidence="2 3">NEC-BIFX-2020_001</strain>
    </source>
</reference>
<dbReference type="RefSeq" id="WP_169044622.1">
    <property type="nucleotide sequence ID" value="NZ_JABBYB010000008.1"/>
</dbReference>
<dbReference type="AlphaFoldDB" id="A0AAP6Y6R6"/>
<comment type="caution">
    <text evidence="2">The sequence shown here is derived from an EMBL/GenBank/DDBJ whole genome shotgun (WGS) entry which is preliminary data.</text>
</comment>
<evidence type="ECO:0000313" key="2">
    <source>
        <dbReference type="EMBL" id="NMP03673.1"/>
    </source>
</evidence>
<sequence>MKYGLIILVLLSSSAFANNELSVCESHQSKYEKQSCLNQLIEEKKRDLRVITAEVNAIVVSQEETGISRGLGKEFSLNTENFKTYLNSHCSLYLGAIGANMGTGSVVASMECEYVMLEQRIKALSFIKR</sequence>
<name>A0AAP6Y6R6_9GAMM</name>
<evidence type="ECO:0000313" key="3">
    <source>
        <dbReference type="Proteomes" id="UP000549590"/>
    </source>
</evidence>